<dbReference type="SMART" id="SM00354">
    <property type="entry name" value="HTH_LACI"/>
    <property type="match status" value="1"/>
</dbReference>
<dbReference type="GO" id="GO:0003700">
    <property type="term" value="F:DNA-binding transcription factor activity"/>
    <property type="evidence" value="ECO:0007669"/>
    <property type="project" value="TreeGrafter"/>
</dbReference>
<dbReference type="InterPro" id="IPR046335">
    <property type="entry name" value="LacI/GalR-like_sensor"/>
</dbReference>
<dbReference type="PANTHER" id="PTHR30146:SF148">
    <property type="entry name" value="HTH-TYPE TRANSCRIPTIONAL REPRESSOR PURR-RELATED"/>
    <property type="match status" value="1"/>
</dbReference>
<dbReference type="SUPFAM" id="SSF47413">
    <property type="entry name" value="lambda repressor-like DNA-binding domains"/>
    <property type="match status" value="1"/>
</dbReference>
<dbReference type="Gene3D" id="1.10.260.40">
    <property type="entry name" value="lambda repressor-like DNA-binding domains"/>
    <property type="match status" value="1"/>
</dbReference>
<dbReference type="Proteomes" id="UP000201613">
    <property type="component" value="Unassembled WGS sequence"/>
</dbReference>
<evidence type="ECO:0000313" key="6">
    <source>
        <dbReference type="EMBL" id="SMY09986.1"/>
    </source>
</evidence>
<keyword evidence="4" id="KW-0804">Transcription</keyword>
<protein>
    <submittedName>
        <fullName evidence="6">HTH-type transcriptional regulator DegA</fullName>
    </submittedName>
</protein>
<dbReference type="CDD" id="cd06267">
    <property type="entry name" value="PBP1_LacI_sugar_binding-like"/>
    <property type="match status" value="1"/>
</dbReference>
<keyword evidence="7" id="KW-1185">Reference proteome</keyword>
<dbReference type="InterPro" id="IPR028082">
    <property type="entry name" value="Peripla_BP_I"/>
</dbReference>
<feature type="domain" description="HTH lacI-type" evidence="5">
    <location>
        <begin position="22"/>
        <end position="76"/>
    </location>
</feature>
<dbReference type="RefSeq" id="WP_211096241.1">
    <property type="nucleotide sequence ID" value="NZ_FXZK01000015.1"/>
</dbReference>
<sequence length="353" mass="37510">MGTFPWKHRIGMASSMKKRQDTTIIDIARLAGVSKSTVSRVLTDAPNISKDARERVLEVVRQTGFRPNHLARSLRSGNTGIVGLVIPDIANPFWADVARGAQDAASDKGTSILIFSSDWDPDREARHFRALLQARVDGAIINPVRDSLEDIADFGIPLVLIGSSAGRFADLPSVGSNIEQGVAIGLDHANTLGLGLPALIVGDAERSARLRFVAAVKAEISLRGSATDNLIVEDGHYTVEGGRAAMERILASSSKPTFIFAANDLMALGAMQAVREAGLRCPEDISILGFDGIPAGEVSAPGLTTVAKPSRQLGAHAFNLLTEKRQTAEHLTLPCTLIERGSVRTAPPLSCAI</sequence>
<dbReference type="Gene3D" id="3.40.50.2300">
    <property type="match status" value="2"/>
</dbReference>
<dbReference type="PROSITE" id="PS00356">
    <property type="entry name" value="HTH_LACI_1"/>
    <property type="match status" value="1"/>
</dbReference>
<evidence type="ECO:0000256" key="4">
    <source>
        <dbReference type="ARBA" id="ARBA00023163"/>
    </source>
</evidence>
<dbReference type="InterPro" id="IPR000843">
    <property type="entry name" value="HTH_LacI"/>
</dbReference>
<proteinExistence type="predicted"/>
<dbReference type="PANTHER" id="PTHR30146">
    <property type="entry name" value="LACI-RELATED TRANSCRIPTIONAL REPRESSOR"/>
    <property type="match status" value="1"/>
</dbReference>
<keyword evidence="3" id="KW-0238">DNA-binding</keyword>
<dbReference type="PROSITE" id="PS50932">
    <property type="entry name" value="HTH_LACI_2"/>
    <property type="match status" value="1"/>
</dbReference>
<evidence type="ECO:0000259" key="5">
    <source>
        <dbReference type="PROSITE" id="PS50932"/>
    </source>
</evidence>
<evidence type="ECO:0000256" key="1">
    <source>
        <dbReference type="ARBA" id="ARBA00022491"/>
    </source>
</evidence>
<dbReference type="CDD" id="cd01392">
    <property type="entry name" value="HTH_LacI"/>
    <property type="match status" value="1"/>
</dbReference>
<evidence type="ECO:0000313" key="7">
    <source>
        <dbReference type="Proteomes" id="UP000201613"/>
    </source>
</evidence>
<name>A0A238LM11_9RHOB</name>
<keyword evidence="1" id="KW-0678">Repressor</keyword>
<evidence type="ECO:0000256" key="2">
    <source>
        <dbReference type="ARBA" id="ARBA00023015"/>
    </source>
</evidence>
<dbReference type="Pfam" id="PF13377">
    <property type="entry name" value="Peripla_BP_3"/>
    <property type="match status" value="1"/>
</dbReference>
<dbReference type="GO" id="GO:0000976">
    <property type="term" value="F:transcription cis-regulatory region binding"/>
    <property type="evidence" value="ECO:0007669"/>
    <property type="project" value="TreeGrafter"/>
</dbReference>
<dbReference type="EMBL" id="FXZK01000015">
    <property type="protein sequence ID" value="SMY09986.1"/>
    <property type="molecule type" value="Genomic_DNA"/>
</dbReference>
<dbReference type="SUPFAM" id="SSF53822">
    <property type="entry name" value="Periplasmic binding protein-like I"/>
    <property type="match status" value="1"/>
</dbReference>
<dbReference type="AlphaFoldDB" id="A0A238LM11"/>
<accession>A0A238LM11</accession>
<dbReference type="PRINTS" id="PR00036">
    <property type="entry name" value="HTHLACI"/>
</dbReference>
<evidence type="ECO:0000256" key="3">
    <source>
        <dbReference type="ARBA" id="ARBA00023125"/>
    </source>
</evidence>
<reference evidence="6 7" key="1">
    <citation type="submission" date="2017-05" db="EMBL/GenBank/DDBJ databases">
        <authorList>
            <person name="Song R."/>
            <person name="Chenine A.L."/>
            <person name="Ruprecht R.M."/>
        </authorList>
    </citation>
    <scope>NUCLEOTIDE SEQUENCE [LARGE SCALE GENOMIC DNA]</scope>
    <source>
        <strain evidence="6 7">CECT 8899</strain>
    </source>
</reference>
<gene>
    <name evidence="6" type="primary">degA_3</name>
    <name evidence="6" type="ORF">LOM8899_04160</name>
</gene>
<organism evidence="6 7">
    <name type="scientific">Flavimaricola marinus</name>
    <dbReference type="NCBI Taxonomy" id="1819565"/>
    <lineage>
        <taxon>Bacteria</taxon>
        <taxon>Pseudomonadati</taxon>
        <taxon>Pseudomonadota</taxon>
        <taxon>Alphaproteobacteria</taxon>
        <taxon>Rhodobacterales</taxon>
        <taxon>Paracoccaceae</taxon>
        <taxon>Flavimaricola</taxon>
    </lineage>
</organism>
<keyword evidence="2" id="KW-0805">Transcription regulation</keyword>
<dbReference type="Pfam" id="PF00356">
    <property type="entry name" value="LacI"/>
    <property type="match status" value="1"/>
</dbReference>
<dbReference type="InterPro" id="IPR010982">
    <property type="entry name" value="Lambda_DNA-bd_dom_sf"/>
</dbReference>